<gene>
    <name evidence="2" type="primary">AGTRAP</name>
</gene>
<reference evidence="2" key="1">
    <citation type="submission" date="2025-08" db="UniProtKB">
        <authorList>
            <consortium name="Ensembl"/>
        </authorList>
    </citation>
    <scope>IDENTIFICATION</scope>
</reference>
<protein>
    <submittedName>
        <fullName evidence="2">Angiotensin II receptor associated protein</fullName>
    </submittedName>
</protein>
<dbReference type="Proteomes" id="UP000472241">
    <property type="component" value="Unplaced"/>
</dbReference>
<organism evidence="2 3">
    <name type="scientific">Lynx canadensis</name>
    <name type="common">Canada lynx</name>
    <name type="synonym">Felis canadensis</name>
    <dbReference type="NCBI Taxonomy" id="61383"/>
    <lineage>
        <taxon>Eukaryota</taxon>
        <taxon>Metazoa</taxon>
        <taxon>Chordata</taxon>
        <taxon>Craniata</taxon>
        <taxon>Vertebrata</taxon>
        <taxon>Euteleostomi</taxon>
        <taxon>Mammalia</taxon>
        <taxon>Eutheria</taxon>
        <taxon>Laurasiatheria</taxon>
        <taxon>Carnivora</taxon>
        <taxon>Feliformia</taxon>
        <taxon>Felidae</taxon>
        <taxon>Felinae</taxon>
        <taxon>Lynx</taxon>
    </lineage>
</organism>
<evidence type="ECO:0000313" key="3">
    <source>
        <dbReference type="Proteomes" id="UP000472241"/>
    </source>
</evidence>
<feature type="signal peptide" evidence="1">
    <location>
        <begin position="1"/>
        <end position="24"/>
    </location>
</feature>
<accession>A0A667I6V5</accession>
<reference evidence="2" key="2">
    <citation type="submission" date="2025-09" db="UniProtKB">
        <authorList>
            <consortium name="Ensembl"/>
        </authorList>
    </citation>
    <scope>IDENTIFICATION</scope>
</reference>
<dbReference type="Ensembl" id="ENSLCNT00005039149.1">
    <property type="protein sequence ID" value="ENSLCNP00005035098.1"/>
    <property type="gene ID" value="ENSLCNG00005022789.1"/>
</dbReference>
<dbReference type="AlphaFoldDB" id="A0A667I6V5"/>
<name>A0A667I6V5_LYNCA</name>
<evidence type="ECO:0000256" key="1">
    <source>
        <dbReference type="SAM" id="SignalP"/>
    </source>
</evidence>
<evidence type="ECO:0000313" key="2">
    <source>
        <dbReference type="Ensembl" id="ENSLCNP00005035098.1"/>
    </source>
</evidence>
<sequence>MELPTVNLKTILLVHWLLTTCCWGDFSAKPGLETVEPLCAFCRLQGTLPASMAGLHSVRGPLSLGKLHHPGLGRVGRCSEGLHRRHKPVSGWLGGHHLPGHRPHQHLLPADRLLGHGALWCRHGHPQPAPQALVLLLRLPHVPGARG</sequence>
<keyword evidence="3" id="KW-1185">Reference proteome</keyword>
<proteinExistence type="predicted"/>
<feature type="chain" id="PRO_5025409876" evidence="1">
    <location>
        <begin position="25"/>
        <end position="147"/>
    </location>
</feature>
<keyword evidence="1" id="KW-0732">Signal</keyword>